<organism evidence="1 2">
    <name type="scientific">Candidatus Aphodocola excrementigallinarum</name>
    <dbReference type="NCBI Taxonomy" id="2840670"/>
    <lineage>
        <taxon>Bacteria</taxon>
        <taxon>Bacillati</taxon>
        <taxon>Bacillota</taxon>
        <taxon>Bacilli</taxon>
        <taxon>Candidatus Aphodocola</taxon>
    </lineage>
</organism>
<reference evidence="1" key="2">
    <citation type="journal article" date="2021" name="PeerJ">
        <title>Extensive microbial diversity within the chicken gut microbiome revealed by metagenomics and culture.</title>
        <authorList>
            <person name="Gilroy R."/>
            <person name="Ravi A."/>
            <person name="Getino M."/>
            <person name="Pursley I."/>
            <person name="Horton D.L."/>
            <person name="Alikhan N.F."/>
            <person name="Baker D."/>
            <person name="Gharbi K."/>
            <person name="Hall N."/>
            <person name="Watson M."/>
            <person name="Adriaenssens E.M."/>
            <person name="Foster-Nyarko E."/>
            <person name="Jarju S."/>
            <person name="Secka A."/>
            <person name="Antonio M."/>
            <person name="Oren A."/>
            <person name="Chaudhuri R.R."/>
            <person name="La Ragione R."/>
            <person name="Hildebrand F."/>
            <person name="Pallen M.J."/>
        </authorList>
    </citation>
    <scope>NUCLEOTIDE SEQUENCE</scope>
    <source>
        <strain evidence="1">CHK193-30670</strain>
    </source>
</reference>
<sequence length="415" mass="45984">TYDDGKEVKQGDILEQSSRKNITIKIEFDKDITDTDLPSETQNIDLSYKLNFVQTDKTQNAGDNDNPEVAELKVGDYVDYISSGNVITYWHADESGYASMGISRDIGTNQGGWRVLKIDGDKITLISATASNPNGRLVAGEDSIGRLLLKGQQLYNNGVEILNRLCDTLYTKEGVGKARSINLEDINELVGYEEPATSYHKITSSNLLYYPVRYVDDNGSAVDTDTIKTNGFSRSEAGVNASNDYAVSWNLLTANVDKSITGYGIGVVKANTSLGVTDNSYSYNISDYTNDDVIKELILGSTGSDKGNYPRNTYWIASRVVHYNASDSNAWFTMAYCNPSATNNITYDNYPYTNTNYGAIIINDDGTDNRNEVKYNQKTHFIRPIVELDSGVMIDTTITDETDGTYSKPWKIVNK</sequence>
<evidence type="ECO:0000313" key="1">
    <source>
        <dbReference type="EMBL" id="HIU40096.1"/>
    </source>
</evidence>
<proteinExistence type="predicted"/>
<dbReference type="EMBL" id="DVMT01000022">
    <property type="protein sequence ID" value="HIU40096.1"/>
    <property type="molecule type" value="Genomic_DNA"/>
</dbReference>
<comment type="caution">
    <text evidence="1">The sequence shown here is derived from an EMBL/GenBank/DDBJ whole genome shotgun (WGS) entry which is preliminary data.</text>
</comment>
<reference evidence="1" key="1">
    <citation type="submission" date="2020-10" db="EMBL/GenBank/DDBJ databases">
        <authorList>
            <person name="Gilroy R."/>
        </authorList>
    </citation>
    <scope>NUCLEOTIDE SEQUENCE</scope>
    <source>
        <strain evidence="1">CHK193-30670</strain>
    </source>
</reference>
<name>A0A9D1INZ9_9FIRM</name>
<gene>
    <name evidence="1" type="ORF">IAB68_02195</name>
</gene>
<accession>A0A9D1INZ9</accession>
<protein>
    <submittedName>
        <fullName evidence="1">Uncharacterized protein</fullName>
    </submittedName>
</protein>
<dbReference type="AlphaFoldDB" id="A0A9D1INZ9"/>
<dbReference type="Proteomes" id="UP000824074">
    <property type="component" value="Unassembled WGS sequence"/>
</dbReference>
<feature type="non-terminal residue" evidence="1">
    <location>
        <position position="1"/>
    </location>
</feature>
<evidence type="ECO:0000313" key="2">
    <source>
        <dbReference type="Proteomes" id="UP000824074"/>
    </source>
</evidence>